<reference evidence="1 2" key="1">
    <citation type="journal article" date="2012" name="Genome Biol.">
        <title>Sequencing three crocodilian genomes to illuminate the evolution of archosaurs and amniotes.</title>
        <authorList>
            <person name="St John J.A."/>
            <person name="Braun E.L."/>
            <person name="Isberg S.R."/>
            <person name="Miles L.G."/>
            <person name="Chong A.Y."/>
            <person name="Gongora J."/>
            <person name="Dalzell P."/>
            <person name="Moran C."/>
            <person name="Bed'hom B."/>
            <person name="Abzhanov A."/>
            <person name="Burgess S.C."/>
            <person name="Cooksey A.M."/>
            <person name="Castoe T.A."/>
            <person name="Crawford N.G."/>
            <person name="Densmore L.D."/>
            <person name="Drew J.C."/>
            <person name="Edwards S.V."/>
            <person name="Faircloth B.C."/>
            <person name="Fujita M.K."/>
            <person name="Greenwold M.J."/>
            <person name="Hoffmann F.G."/>
            <person name="Howard J.M."/>
            <person name="Iguchi T."/>
            <person name="Janes D.E."/>
            <person name="Khan S.Y."/>
            <person name="Kohno S."/>
            <person name="de Koning A.J."/>
            <person name="Lance S.L."/>
            <person name="McCarthy F.M."/>
            <person name="McCormack J.E."/>
            <person name="Merchant M.E."/>
            <person name="Peterson D.G."/>
            <person name="Pollock D.D."/>
            <person name="Pourmand N."/>
            <person name="Raney B.J."/>
            <person name="Roessler K.A."/>
            <person name="Sanford J.R."/>
            <person name="Sawyer R.H."/>
            <person name="Schmidt C.J."/>
            <person name="Triplett E.W."/>
            <person name="Tuberville T.D."/>
            <person name="Venegas-Anaya M."/>
            <person name="Howard J.T."/>
            <person name="Jarvis E.D."/>
            <person name="Guillette L.J.Jr."/>
            <person name="Glenn T.C."/>
            <person name="Green R.E."/>
            <person name="Ray D.A."/>
        </authorList>
    </citation>
    <scope>NUCLEOTIDE SEQUENCE [LARGE SCALE GENOMIC DNA]</scope>
    <source>
        <strain evidence="1">KSC_2009_1</strain>
    </source>
</reference>
<evidence type="ECO:0000313" key="2">
    <source>
        <dbReference type="Proteomes" id="UP000050525"/>
    </source>
</evidence>
<protein>
    <submittedName>
        <fullName evidence="1">Uncharacterized protein</fullName>
    </submittedName>
</protein>
<dbReference type="AlphaFoldDB" id="A0A151N4L2"/>
<dbReference type="EMBL" id="AKHW03004053">
    <property type="protein sequence ID" value="KYO31764.1"/>
    <property type="molecule type" value="Genomic_DNA"/>
</dbReference>
<evidence type="ECO:0000313" key="1">
    <source>
        <dbReference type="EMBL" id="KYO31764.1"/>
    </source>
</evidence>
<organism evidence="1 2">
    <name type="scientific">Alligator mississippiensis</name>
    <name type="common">American alligator</name>
    <dbReference type="NCBI Taxonomy" id="8496"/>
    <lineage>
        <taxon>Eukaryota</taxon>
        <taxon>Metazoa</taxon>
        <taxon>Chordata</taxon>
        <taxon>Craniata</taxon>
        <taxon>Vertebrata</taxon>
        <taxon>Euteleostomi</taxon>
        <taxon>Archelosauria</taxon>
        <taxon>Archosauria</taxon>
        <taxon>Crocodylia</taxon>
        <taxon>Alligatoridae</taxon>
        <taxon>Alligatorinae</taxon>
        <taxon>Alligator</taxon>
    </lineage>
</organism>
<comment type="caution">
    <text evidence="1">The sequence shown here is derived from an EMBL/GenBank/DDBJ whole genome shotgun (WGS) entry which is preliminary data.</text>
</comment>
<dbReference type="Proteomes" id="UP000050525">
    <property type="component" value="Unassembled WGS sequence"/>
</dbReference>
<keyword evidence="2" id="KW-1185">Reference proteome</keyword>
<proteinExistence type="predicted"/>
<name>A0A151N4L2_ALLMI</name>
<gene>
    <name evidence="1" type="ORF">Y1Q_0022839</name>
</gene>
<accession>A0A151N4L2</accession>
<sequence length="144" mass="15968">MNFDLTGRAEERGLPWLQIAPRNSQQTDFYYKLTHKSLRGFSLVKSLEEEEPAPFTPACLPELERGPALPFAAVVLPGTAQGGCHLGVPMQLWNCSAHWQLTTPYQRGSGLHGPVINEKLQENSSNAALTLCPGLVDKFFPRQH</sequence>